<feature type="compositionally biased region" description="Low complexity" evidence="6">
    <location>
        <begin position="628"/>
        <end position="639"/>
    </location>
</feature>
<dbReference type="GO" id="GO:0008270">
    <property type="term" value="F:zinc ion binding"/>
    <property type="evidence" value="ECO:0007669"/>
    <property type="project" value="UniProtKB-KW"/>
</dbReference>
<protein>
    <recommendedName>
        <fullName evidence="7">C3H1-type domain-containing protein</fullName>
    </recommendedName>
</protein>
<feature type="compositionally biased region" description="Acidic residues" evidence="6">
    <location>
        <begin position="821"/>
        <end position="835"/>
    </location>
</feature>
<evidence type="ECO:0000259" key="7">
    <source>
        <dbReference type="PROSITE" id="PS50103"/>
    </source>
</evidence>
<keyword evidence="2 4" id="KW-0863">Zinc-finger</keyword>
<dbReference type="STRING" id="28573.A0A0U1LZ71"/>
<keyword evidence="5" id="KW-0175">Coiled coil</keyword>
<feature type="compositionally biased region" description="Pro residues" evidence="6">
    <location>
        <begin position="935"/>
        <end position="944"/>
    </location>
</feature>
<keyword evidence="1 4" id="KW-0479">Metal-binding</keyword>
<feature type="domain" description="C3H1-type" evidence="7">
    <location>
        <begin position="1123"/>
        <end position="1150"/>
    </location>
</feature>
<feature type="region of interest" description="Disordered" evidence="6">
    <location>
        <begin position="158"/>
        <end position="196"/>
    </location>
</feature>
<feature type="region of interest" description="Disordered" evidence="6">
    <location>
        <begin position="818"/>
        <end position="989"/>
    </location>
</feature>
<feature type="region of interest" description="Disordered" evidence="6">
    <location>
        <begin position="580"/>
        <end position="771"/>
    </location>
</feature>
<dbReference type="PROSITE" id="PS50103">
    <property type="entry name" value="ZF_C3H1"/>
    <property type="match status" value="1"/>
</dbReference>
<evidence type="ECO:0000256" key="4">
    <source>
        <dbReference type="PROSITE-ProRule" id="PRU00723"/>
    </source>
</evidence>
<feature type="region of interest" description="Disordered" evidence="6">
    <location>
        <begin position="348"/>
        <end position="409"/>
    </location>
</feature>
<accession>A0A0U1LZ71</accession>
<feature type="compositionally biased region" description="Pro residues" evidence="6">
    <location>
        <begin position="974"/>
        <end position="985"/>
    </location>
</feature>
<dbReference type="AlphaFoldDB" id="A0A0U1LZ71"/>
<feature type="region of interest" description="Disordered" evidence="6">
    <location>
        <begin position="1"/>
        <end position="116"/>
    </location>
</feature>
<feature type="compositionally biased region" description="Low complexity" evidence="6">
    <location>
        <begin position="653"/>
        <end position="671"/>
    </location>
</feature>
<feature type="compositionally biased region" description="Basic and acidic residues" evidence="6">
    <location>
        <begin position="757"/>
        <end position="768"/>
    </location>
</feature>
<feature type="coiled-coil region" evidence="5">
    <location>
        <begin position="442"/>
        <end position="481"/>
    </location>
</feature>
<feature type="region of interest" description="Disordered" evidence="6">
    <location>
        <begin position="1062"/>
        <end position="1111"/>
    </location>
</feature>
<feature type="compositionally biased region" description="Basic and acidic residues" evidence="6">
    <location>
        <begin position="735"/>
        <end position="745"/>
    </location>
</feature>
<proteinExistence type="predicted"/>
<feature type="compositionally biased region" description="Basic and acidic residues" evidence="6">
    <location>
        <begin position="598"/>
        <end position="608"/>
    </location>
</feature>
<evidence type="ECO:0000256" key="2">
    <source>
        <dbReference type="ARBA" id="ARBA00022771"/>
    </source>
</evidence>
<dbReference type="EMBL" id="CVMT01000004">
    <property type="protein sequence ID" value="CRG88402.1"/>
    <property type="molecule type" value="Genomic_DNA"/>
</dbReference>
<feature type="compositionally biased region" description="Acidic residues" evidence="6">
    <location>
        <begin position="378"/>
        <end position="394"/>
    </location>
</feature>
<feature type="compositionally biased region" description="Basic and acidic residues" evidence="6">
    <location>
        <begin position="1081"/>
        <end position="1095"/>
    </location>
</feature>
<dbReference type="OMA" id="YWREGKC"/>
<evidence type="ECO:0000313" key="9">
    <source>
        <dbReference type="Proteomes" id="UP000054383"/>
    </source>
</evidence>
<organism evidence="8 9">
    <name type="scientific">Talaromyces islandicus</name>
    <name type="common">Penicillium islandicum</name>
    <dbReference type="NCBI Taxonomy" id="28573"/>
    <lineage>
        <taxon>Eukaryota</taxon>
        <taxon>Fungi</taxon>
        <taxon>Dikarya</taxon>
        <taxon>Ascomycota</taxon>
        <taxon>Pezizomycotina</taxon>
        <taxon>Eurotiomycetes</taxon>
        <taxon>Eurotiomycetidae</taxon>
        <taxon>Eurotiales</taxon>
        <taxon>Trichocomaceae</taxon>
        <taxon>Talaromyces</taxon>
        <taxon>Talaromyces sect. Islandici</taxon>
    </lineage>
</organism>
<feature type="compositionally biased region" description="Low complexity" evidence="6">
    <location>
        <begin position="33"/>
        <end position="56"/>
    </location>
</feature>
<evidence type="ECO:0000256" key="6">
    <source>
        <dbReference type="SAM" id="MobiDB-lite"/>
    </source>
</evidence>
<gene>
    <name evidence="8" type="ORF">PISL3812_05432</name>
</gene>
<evidence type="ECO:0000256" key="3">
    <source>
        <dbReference type="ARBA" id="ARBA00022833"/>
    </source>
</evidence>
<feature type="compositionally biased region" description="Polar residues" evidence="6">
    <location>
        <begin position="1062"/>
        <end position="1079"/>
    </location>
</feature>
<dbReference type="SUPFAM" id="SSF90229">
    <property type="entry name" value="CCCH zinc finger"/>
    <property type="match status" value="1"/>
</dbReference>
<dbReference type="Proteomes" id="UP000054383">
    <property type="component" value="Unassembled WGS sequence"/>
</dbReference>
<evidence type="ECO:0000256" key="5">
    <source>
        <dbReference type="SAM" id="Coils"/>
    </source>
</evidence>
<keyword evidence="9" id="KW-1185">Reference proteome</keyword>
<feature type="compositionally biased region" description="Polar residues" evidence="6">
    <location>
        <begin position="183"/>
        <end position="196"/>
    </location>
</feature>
<evidence type="ECO:0000256" key="1">
    <source>
        <dbReference type="ARBA" id="ARBA00022723"/>
    </source>
</evidence>
<dbReference type="InterPro" id="IPR036855">
    <property type="entry name" value="Znf_CCCH_sf"/>
</dbReference>
<feature type="compositionally biased region" description="Basic and acidic residues" evidence="6">
    <location>
        <begin position="863"/>
        <end position="879"/>
    </location>
</feature>
<dbReference type="SMART" id="SM00356">
    <property type="entry name" value="ZnF_C3H1"/>
    <property type="match status" value="1"/>
</dbReference>
<sequence length="1153" mass="126050">MEQSSQQSNNAHASIVQNPLPADYWNNIESLYPQQPHQPTQHQHQQQQQHQQQTPQGITWDHPIFAQRGQQQQQQPPLPQPQEHVRDLYSGTPQSWAQTPSPAPQSTNIPQPQAYGLSHQHPYQMQQYPQDQLAYEPQALASGELSYASSYSLPGQYYQPAGLQPSDAYPQTQHRSIAPRPPTAQQHQLNAASQQNTQPHNQYILPAPNYAENVQGGPHFTQFAEPTPALNYQNTIDPRFLSSGQPGTDQTATGQSPFLFYNPTASSYERPNDPKAYQIFPDNLATLNAEQLNARDHIHPQFAQFPELAPYPISTGDLGMSPSSSICEYLFTLPAVPPESEKISAALAKNKTGTTKSKPQKASAKGPKKADNRSVSESETESSDSDLEVEEPEEPSPLPPARPTDADGAAQYDSIKAVWSPRNRRPKAEKIKASLVAFKDVVKAVRDEWKTLSQAMKDAENQNANEKAAELRKKVVQERQIMNVVVSTTLDKGHEIIIEKLGEHPMAVAALYSFLLDRHQASDYEGVLLVNILKLLARFTTMDEDTLSKTNVSKLLPRIIKKGIQPGKDLAQKILDNAAASTKRKQESAAANSPSKDGTPDRASESSRSESVTGIKRPRDGESNGLPATKKAVASSATKGPVAAKTAGASTVKPADGKPAAPAARAKANIAPPKPTSLFGSLASASKKPGTSNAARAAAAAAAAKEKANAPAEKPAPAPAPAKPAFSFGDLLADLNKKEDTKAPKTTETLPPETEEEREKRLRKEERRKLRVSWKPESSLVEVRLFTHDPDEEIGADDDLKRDVADIKGEGRMLKLHKDLDLDDEEESGPQEEEFSPWTRLVAIEMDSLSSEDQENNFIKRGGSKEPESPEKLAQETREANTLMVFYTSPADVPPSPKEPPEPTEEEEPSTEQSFGEPDDNVKGRSARYFAMVNPTPPPKPAAPIPAAAPTNGPVDLTNLLKVIQPGPQQAQSTPPPQPAQPQPAPLSELERTINIFRQQQGQPQIVPPAPAQPFDFQKILAVLNAQKQLGAQPQPPAQLPVQLPPSQPNIAPNLAAIVSQLGGNNATPPVSQPPSQYSGHYEDPERKRLRDSGRGYENNGFGQGNAKRPRMYVDPEAKKHPRAGSVPCRFWRENKCLKGDDCTFRHDPADLD</sequence>
<name>A0A0U1LZ71_TALIS</name>
<dbReference type="OrthoDB" id="4347at2759"/>
<dbReference type="InterPro" id="IPR000571">
    <property type="entry name" value="Znf_CCCH"/>
</dbReference>
<feature type="zinc finger region" description="C3H1-type" evidence="4">
    <location>
        <begin position="1123"/>
        <end position="1150"/>
    </location>
</feature>
<keyword evidence="3 4" id="KW-0862">Zinc</keyword>
<feature type="compositionally biased region" description="Low complexity" evidence="6">
    <location>
        <begin position="693"/>
        <end position="713"/>
    </location>
</feature>
<feature type="compositionally biased region" description="Polar residues" evidence="6">
    <location>
        <begin position="91"/>
        <end position="111"/>
    </location>
</feature>
<reference evidence="8 9" key="1">
    <citation type="submission" date="2015-04" db="EMBL/GenBank/DDBJ databases">
        <authorList>
            <person name="Syromyatnikov M.Y."/>
            <person name="Popov V.N."/>
        </authorList>
    </citation>
    <scope>NUCLEOTIDE SEQUENCE [LARGE SCALE GENOMIC DNA]</scope>
    <source>
        <strain evidence="8">WF-38-12</strain>
    </source>
</reference>
<evidence type="ECO:0000313" key="8">
    <source>
        <dbReference type="EMBL" id="CRG88402.1"/>
    </source>
</evidence>